<reference evidence="2 3" key="1">
    <citation type="submission" date="2019-04" db="EMBL/GenBank/DDBJ databases">
        <title>Friends and foes A comparative genomics study of 23 Aspergillus species from section Flavi.</title>
        <authorList>
            <consortium name="DOE Joint Genome Institute"/>
            <person name="Kjaerbolling I."/>
            <person name="Vesth T."/>
            <person name="Frisvad J.C."/>
            <person name="Nybo J.L."/>
            <person name="Theobald S."/>
            <person name="Kildgaard S."/>
            <person name="Isbrandt T."/>
            <person name="Kuo A."/>
            <person name="Sato A."/>
            <person name="Lyhne E.K."/>
            <person name="Kogle M.E."/>
            <person name="Wiebenga A."/>
            <person name="Kun R.S."/>
            <person name="Lubbers R.J."/>
            <person name="Makela M.R."/>
            <person name="Barry K."/>
            <person name="Chovatia M."/>
            <person name="Clum A."/>
            <person name="Daum C."/>
            <person name="Haridas S."/>
            <person name="He G."/>
            <person name="LaButti K."/>
            <person name="Lipzen A."/>
            <person name="Mondo S."/>
            <person name="Riley R."/>
            <person name="Salamov A."/>
            <person name="Simmons B.A."/>
            <person name="Magnuson J.K."/>
            <person name="Henrissat B."/>
            <person name="Mortensen U.H."/>
            <person name="Larsen T.O."/>
            <person name="Devries R.P."/>
            <person name="Grigoriev I.V."/>
            <person name="Machida M."/>
            <person name="Baker S.E."/>
            <person name="Andersen M.R."/>
        </authorList>
    </citation>
    <scope>NUCLEOTIDE SEQUENCE [LARGE SCALE GENOMIC DNA]</scope>
    <source>
        <strain evidence="2 3">CBS 117625</strain>
    </source>
</reference>
<proteinExistence type="predicted"/>
<evidence type="ECO:0000313" key="2">
    <source>
        <dbReference type="EMBL" id="KAE8134350.1"/>
    </source>
</evidence>
<feature type="transmembrane region" description="Helical" evidence="1">
    <location>
        <begin position="14"/>
        <end position="32"/>
    </location>
</feature>
<name>A0A5N6SKR2_ASPPS</name>
<dbReference type="Proteomes" id="UP000325672">
    <property type="component" value="Unassembled WGS sequence"/>
</dbReference>
<dbReference type="EMBL" id="ML743605">
    <property type="protein sequence ID" value="KAE8134350.1"/>
    <property type="molecule type" value="Genomic_DNA"/>
</dbReference>
<keyword evidence="1" id="KW-0812">Transmembrane</keyword>
<keyword evidence="1" id="KW-0472">Membrane</keyword>
<evidence type="ECO:0000256" key="1">
    <source>
        <dbReference type="SAM" id="Phobius"/>
    </source>
</evidence>
<keyword evidence="3" id="KW-1185">Reference proteome</keyword>
<keyword evidence="1" id="KW-1133">Transmembrane helix</keyword>
<accession>A0A5N6SKR2</accession>
<gene>
    <name evidence="2" type="ORF">BDV38DRAFT_164298</name>
</gene>
<dbReference type="RefSeq" id="XP_031910413.1">
    <property type="nucleotide sequence ID" value="XM_032051843.1"/>
</dbReference>
<evidence type="ECO:0000313" key="3">
    <source>
        <dbReference type="Proteomes" id="UP000325672"/>
    </source>
</evidence>
<sequence length="122" mass="14023">MSSFSLLLVHPTLLSYYFNLFFLFCFVLFCFASRSFEINCNSCAVQVVGSRIQWDSRDLNNSSRITETTTSNSSELHARNIQIPPTGDEHFLPDSCIRKFHSSLIGYPRLCHSVCSMIPRFR</sequence>
<dbReference type="AlphaFoldDB" id="A0A5N6SKR2"/>
<protein>
    <submittedName>
        <fullName evidence="2">Uncharacterized protein</fullName>
    </submittedName>
</protein>
<dbReference type="GeneID" id="43636053"/>
<organism evidence="2 3">
    <name type="scientific">Aspergillus pseudotamarii</name>
    <dbReference type="NCBI Taxonomy" id="132259"/>
    <lineage>
        <taxon>Eukaryota</taxon>
        <taxon>Fungi</taxon>
        <taxon>Dikarya</taxon>
        <taxon>Ascomycota</taxon>
        <taxon>Pezizomycotina</taxon>
        <taxon>Eurotiomycetes</taxon>
        <taxon>Eurotiomycetidae</taxon>
        <taxon>Eurotiales</taxon>
        <taxon>Aspergillaceae</taxon>
        <taxon>Aspergillus</taxon>
        <taxon>Aspergillus subgen. Circumdati</taxon>
    </lineage>
</organism>